<comment type="caution">
    <text evidence="3">The sequence shown here is derived from an EMBL/GenBank/DDBJ whole genome shotgun (WGS) entry which is preliminary data.</text>
</comment>
<dbReference type="InterPro" id="IPR057727">
    <property type="entry name" value="WCX_dom"/>
</dbReference>
<name>A0A1S8DAU4_9GAMM</name>
<sequence length="360" mass="39719">MPTVSTRASLARQWEILQQLPAKPPGITTAALRQRLEDAGHKCTKRTIERDLLLLEQLFPLHCNSKGTPYGWHWMEGKSLNVPGLSLGEALSLSLLEGSLEALLPRAILNELTPRFSQARDKLSALAVETPAARLPQRVAHLSASTVLQPPQIDPDIAATVLQALVEGQQLQCIYRSASKRSQQNLVLNPLAMVQRGQTRYLLATGAEFVDVRMYALHRLQSAEALPTAVSNDTPFDLATYLAEEQMQFGVRGKIALRAWVKEQLAHLLLETPISDDMQLTPLPQGEGFQLSATVSDSWELKWWLLARASQVVVTAPASLREELAQRLNLACEHYRDNTPVLEDTCATINTSAPSALLTC</sequence>
<dbReference type="Pfam" id="PF13280">
    <property type="entry name" value="WYL"/>
    <property type="match status" value="1"/>
</dbReference>
<proteinExistence type="predicted"/>
<dbReference type="Pfam" id="PF25583">
    <property type="entry name" value="WCX"/>
    <property type="match status" value="1"/>
</dbReference>
<gene>
    <name evidence="3" type="ORF">BXT89_17395</name>
</gene>
<evidence type="ECO:0000313" key="3">
    <source>
        <dbReference type="EMBL" id="ONM42555.1"/>
    </source>
</evidence>
<evidence type="ECO:0000259" key="1">
    <source>
        <dbReference type="Pfam" id="PF13280"/>
    </source>
</evidence>
<accession>A0A1S8DAU4</accession>
<feature type="domain" description="WCX" evidence="2">
    <location>
        <begin position="255"/>
        <end position="328"/>
    </location>
</feature>
<dbReference type="EMBL" id="MUBC01000062">
    <property type="protein sequence ID" value="ONM42555.1"/>
    <property type="molecule type" value="Genomic_DNA"/>
</dbReference>
<dbReference type="InterPro" id="IPR026881">
    <property type="entry name" value="WYL_dom"/>
</dbReference>
<dbReference type="PANTHER" id="PTHR34580:SF1">
    <property type="entry name" value="PROTEIN PAFC"/>
    <property type="match status" value="1"/>
</dbReference>
<dbReference type="OrthoDB" id="8595817at2"/>
<dbReference type="PANTHER" id="PTHR34580">
    <property type="match status" value="1"/>
</dbReference>
<protein>
    <submittedName>
        <fullName evidence="3">Uncharacterized protein</fullName>
    </submittedName>
</protein>
<dbReference type="STRING" id="254161.SAMN05216256_12511"/>
<evidence type="ECO:0000313" key="4">
    <source>
        <dbReference type="Proteomes" id="UP000242847"/>
    </source>
</evidence>
<reference evidence="3 4" key="1">
    <citation type="submission" date="2017-01" db="EMBL/GenBank/DDBJ databases">
        <title>Draft genome sequence of Pseudomonas pachastrellae type strain CCUG 46540T from a deep sea.</title>
        <authorList>
            <person name="Gomila M."/>
            <person name="Mulet M."/>
            <person name="Lalucat J."/>
            <person name="Garcia-Valdes E."/>
        </authorList>
    </citation>
    <scope>NUCLEOTIDE SEQUENCE [LARGE SCALE GENOMIC DNA]</scope>
    <source>
        <strain evidence="3 4">CCUG 46540</strain>
    </source>
</reference>
<dbReference type="InterPro" id="IPR051534">
    <property type="entry name" value="CBASS_pafABC_assoc_protein"/>
</dbReference>
<dbReference type="RefSeq" id="WP_083729162.1">
    <property type="nucleotide sequence ID" value="NZ_FOUD01000025.1"/>
</dbReference>
<evidence type="ECO:0000259" key="2">
    <source>
        <dbReference type="Pfam" id="PF25583"/>
    </source>
</evidence>
<organism evidence="3 4">
    <name type="scientific">Halopseudomonas pachastrellae</name>
    <dbReference type="NCBI Taxonomy" id="254161"/>
    <lineage>
        <taxon>Bacteria</taxon>
        <taxon>Pseudomonadati</taxon>
        <taxon>Pseudomonadota</taxon>
        <taxon>Gammaproteobacteria</taxon>
        <taxon>Pseudomonadales</taxon>
        <taxon>Pseudomonadaceae</taxon>
        <taxon>Halopseudomonas</taxon>
    </lineage>
</organism>
<dbReference type="Proteomes" id="UP000242847">
    <property type="component" value="Unassembled WGS sequence"/>
</dbReference>
<feature type="domain" description="WYL" evidence="1">
    <location>
        <begin position="157"/>
        <end position="224"/>
    </location>
</feature>
<dbReference type="PROSITE" id="PS52050">
    <property type="entry name" value="WYL"/>
    <property type="match status" value="1"/>
</dbReference>
<dbReference type="AlphaFoldDB" id="A0A1S8DAU4"/>
<keyword evidence="4" id="KW-1185">Reference proteome</keyword>